<evidence type="ECO:0000313" key="3">
    <source>
        <dbReference type="Proteomes" id="UP001501020"/>
    </source>
</evidence>
<name>A0ABP5JVH0_9ACTN</name>
<evidence type="ECO:0000313" key="2">
    <source>
        <dbReference type="EMBL" id="GAA2123350.1"/>
    </source>
</evidence>
<sequence>MQVFRGVAAWRRRAGAVLAAGAMTTTVAAAPPAAPSAPATSPSVTHKHYGNAGDIPKCRPGYVCATVAYGGKYHVFDFYRYGTYGLSNWHGRGGLANEQAGGAAARLYDRSGAEIECVAAGTAAAGVDWDRAGKIKLTTVRC</sequence>
<evidence type="ECO:0000256" key="1">
    <source>
        <dbReference type="SAM" id="SignalP"/>
    </source>
</evidence>
<dbReference type="Proteomes" id="UP001501020">
    <property type="component" value="Unassembled WGS sequence"/>
</dbReference>
<organism evidence="2 3">
    <name type="scientific">Actinomadura napierensis</name>
    <dbReference type="NCBI Taxonomy" id="267854"/>
    <lineage>
        <taxon>Bacteria</taxon>
        <taxon>Bacillati</taxon>
        <taxon>Actinomycetota</taxon>
        <taxon>Actinomycetes</taxon>
        <taxon>Streptosporangiales</taxon>
        <taxon>Thermomonosporaceae</taxon>
        <taxon>Actinomadura</taxon>
    </lineage>
</organism>
<evidence type="ECO:0008006" key="4">
    <source>
        <dbReference type="Google" id="ProtNLM"/>
    </source>
</evidence>
<feature type="chain" id="PRO_5046610920" description="Peptidase inhibitor family I36 protein" evidence="1">
    <location>
        <begin position="30"/>
        <end position="142"/>
    </location>
</feature>
<accession>A0ABP5JVH0</accession>
<comment type="caution">
    <text evidence="2">The sequence shown here is derived from an EMBL/GenBank/DDBJ whole genome shotgun (WGS) entry which is preliminary data.</text>
</comment>
<dbReference type="EMBL" id="BAAAMR010000005">
    <property type="protein sequence ID" value="GAA2123350.1"/>
    <property type="molecule type" value="Genomic_DNA"/>
</dbReference>
<protein>
    <recommendedName>
        <fullName evidence="4">Peptidase inhibitor family I36 protein</fullName>
    </recommendedName>
</protein>
<gene>
    <name evidence="2" type="ORF">GCM10009727_09920</name>
</gene>
<proteinExistence type="predicted"/>
<reference evidence="3" key="1">
    <citation type="journal article" date="2019" name="Int. J. Syst. Evol. Microbiol.">
        <title>The Global Catalogue of Microorganisms (GCM) 10K type strain sequencing project: providing services to taxonomists for standard genome sequencing and annotation.</title>
        <authorList>
            <consortium name="The Broad Institute Genomics Platform"/>
            <consortium name="The Broad Institute Genome Sequencing Center for Infectious Disease"/>
            <person name="Wu L."/>
            <person name="Ma J."/>
        </authorList>
    </citation>
    <scope>NUCLEOTIDE SEQUENCE [LARGE SCALE GENOMIC DNA]</scope>
    <source>
        <strain evidence="3">JCM 13850</strain>
    </source>
</reference>
<keyword evidence="1" id="KW-0732">Signal</keyword>
<feature type="signal peptide" evidence="1">
    <location>
        <begin position="1"/>
        <end position="29"/>
    </location>
</feature>
<keyword evidence="3" id="KW-1185">Reference proteome</keyword>